<dbReference type="PANTHER" id="PTHR23015:SF25">
    <property type="entry name" value="DUF38 DOMAIN-CONTAINING PROTEIN-RELATED"/>
    <property type="match status" value="1"/>
</dbReference>
<dbReference type="EMBL" id="PDUG01000004">
    <property type="protein sequence ID" value="PIC36304.1"/>
    <property type="molecule type" value="Genomic_DNA"/>
</dbReference>
<evidence type="ECO:0000256" key="1">
    <source>
        <dbReference type="SAM" id="MobiDB-lite"/>
    </source>
</evidence>
<comment type="caution">
    <text evidence="3">The sequence shown here is derived from an EMBL/GenBank/DDBJ whole genome shotgun (WGS) entry which is preliminary data.</text>
</comment>
<feature type="region of interest" description="Disordered" evidence="1">
    <location>
        <begin position="326"/>
        <end position="351"/>
    </location>
</feature>
<sequence>MALSKPSINMTADLLRIIVRQCEYPAIQILRKTSATVRDLVDRRLPDGSVYSISIKSCTNSIFFEIKSGNPNSPSAGQLYPRGNRIKIEYQFHKNGCMVILERRGGRKSQRLVRDESFENVFWKDFESLLDTNQGKVLEDFKINFEMIEWGKKPKKYYYQFIAQLEEVIKRRGYLKTKNVSLKIFREPECRNIFALMDPNHLEGIHFCSIEIQEKSNLIAYSRYFATYEMEKLDQWKNAKTIQLENLRILHEEHFFHFERVKIHMSYISEQDIDGVVQAFFTSTIPTKHFTIVGYGLESFTGEDYLEILVKNSDVPPGFIQDWVPWDNEEEDVDDSDNESDDDEGSDDEDF</sequence>
<name>A0A2G5U9V8_9PELO</name>
<dbReference type="OrthoDB" id="5882457at2759"/>
<reference evidence="4" key="1">
    <citation type="submission" date="2017-10" db="EMBL/GenBank/DDBJ databases">
        <title>Rapid genome shrinkage in a self-fertile nematode reveals novel sperm competition proteins.</title>
        <authorList>
            <person name="Yin D."/>
            <person name="Schwarz E.M."/>
            <person name="Thomas C.G."/>
            <person name="Felde R.L."/>
            <person name="Korf I.F."/>
            <person name="Cutter A.D."/>
            <person name="Schartner C.M."/>
            <person name="Ralston E.J."/>
            <person name="Meyer B.J."/>
            <person name="Haag E.S."/>
        </authorList>
    </citation>
    <scope>NUCLEOTIDE SEQUENCE [LARGE SCALE GENOMIC DNA]</scope>
    <source>
        <strain evidence="4">JU1422</strain>
    </source>
</reference>
<gene>
    <name evidence="3" type="primary">Cnig_chr_IV.g15355</name>
    <name evidence="3" type="ORF">B9Z55_015355</name>
</gene>
<keyword evidence="4" id="KW-1185">Reference proteome</keyword>
<organism evidence="3 4">
    <name type="scientific">Caenorhabditis nigoni</name>
    <dbReference type="NCBI Taxonomy" id="1611254"/>
    <lineage>
        <taxon>Eukaryota</taxon>
        <taxon>Metazoa</taxon>
        <taxon>Ecdysozoa</taxon>
        <taxon>Nematoda</taxon>
        <taxon>Chromadorea</taxon>
        <taxon>Rhabditida</taxon>
        <taxon>Rhabditina</taxon>
        <taxon>Rhabditomorpha</taxon>
        <taxon>Rhabditoidea</taxon>
        <taxon>Rhabditidae</taxon>
        <taxon>Peloderinae</taxon>
        <taxon>Caenorhabditis</taxon>
    </lineage>
</organism>
<dbReference type="PANTHER" id="PTHR23015">
    <property type="entry name" value="UNCHARACTERIZED C.ELEGANS PROTEIN"/>
    <property type="match status" value="1"/>
</dbReference>
<dbReference type="InterPro" id="IPR002900">
    <property type="entry name" value="DUF38/FTH_CAE_spp"/>
</dbReference>
<evidence type="ECO:0000313" key="4">
    <source>
        <dbReference type="Proteomes" id="UP000230233"/>
    </source>
</evidence>
<proteinExistence type="predicted"/>
<dbReference type="InterPro" id="IPR040161">
    <property type="entry name" value="FB224"/>
</dbReference>
<feature type="compositionally biased region" description="Acidic residues" evidence="1">
    <location>
        <begin position="327"/>
        <end position="351"/>
    </location>
</feature>
<evidence type="ECO:0000259" key="2">
    <source>
        <dbReference type="Pfam" id="PF01827"/>
    </source>
</evidence>
<protein>
    <recommendedName>
        <fullName evidence="2">DUF38 domain-containing protein</fullName>
    </recommendedName>
</protein>
<accession>A0A2G5U9V8</accession>
<dbReference type="Pfam" id="PF01827">
    <property type="entry name" value="FTH"/>
    <property type="match status" value="1"/>
</dbReference>
<dbReference type="GO" id="GO:0045087">
    <property type="term" value="P:innate immune response"/>
    <property type="evidence" value="ECO:0007669"/>
    <property type="project" value="TreeGrafter"/>
</dbReference>
<dbReference type="AlphaFoldDB" id="A0A2G5U9V8"/>
<feature type="domain" description="DUF38" evidence="2">
    <location>
        <begin position="160"/>
        <end position="283"/>
    </location>
</feature>
<evidence type="ECO:0000313" key="3">
    <source>
        <dbReference type="EMBL" id="PIC36304.1"/>
    </source>
</evidence>
<dbReference type="Proteomes" id="UP000230233">
    <property type="component" value="Chromosome IV"/>
</dbReference>